<dbReference type="AlphaFoldDB" id="A0A1D8GB85"/>
<feature type="signal peptide" evidence="1">
    <location>
        <begin position="1"/>
        <end position="23"/>
    </location>
</feature>
<sequence>MKKVLAILLTLVMVLSLSMTAFATGLTITMNEIGDLYFTSFPQTVQVTGAVSGFESPHGVELKLYVNDVQVGSTQQYATNPSSQNAITSPYNFSFNWAIAEPNIYEVKVTAKQRSTTVEDLEEVVVSYQTVTATYPAAPAVAAELLSEAGLKAKYGKNGNYISDVAKEMGPGATFKGIQKSDVNAYRNAVKAFLIELGADLQ</sequence>
<dbReference type="OrthoDB" id="3034499at2"/>
<accession>A0A1D8GB85</accession>
<gene>
    <name evidence="2" type="ORF">Gferi_00410</name>
</gene>
<reference evidence="2 3" key="1">
    <citation type="submission" date="2016-09" db="EMBL/GenBank/DDBJ databases">
        <title>Genomic analysis reveals versatility of anaerobic energy metabolism of Geosporobacter ferrireducens IRF9 of phylum Firmicutes.</title>
        <authorList>
            <person name="Kim S.-J."/>
        </authorList>
    </citation>
    <scope>NUCLEOTIDE SEQUENCE [LARGE SCALE GENOMIC DNA]</scope>
    <source>
        <strain evidence="2 3">IRF9</strain>
    </source>
</reference>
<keyword evidence="3" id="KW-1185">Reference proteome</keyword>
<evidence type="ECO:0008006" key="4">
    <source>
        <dbReference type="Google" id="ProtNLM"/>
    </source>
</evidence>
<dbReference type="RefSeq" id="WP_069973731.1">
    <property type="nucleotide sequence ID" value="NZ_CP017269.1"/>
</dbReference>
<keyword evidence="1" id="KW-0732">Signal</keyword>
<evidence type="ECO:0000313" key="3">
    <source>
        <dbReference type="Proteomes" id="UP000095743"/>
    </source>
</evidence>
<name>A0A1D8GB85_9FIRM</name>
<dbReference type="KEGG" id="gfe:Gferi_00410"/>
<proteinExistence type="predicted"/>
<organism evidence="2 3">
    <name type="scientific">Geosporobacter ferrireducens</name>
    <dbReference type="NCBI Taxonomy" id="1424294"/>
    <lineage>
        <taxon>Bacteria</taxon>
        <taxon>Bacillati</taxon>
        <taxon>Bacillota</taxon>
        <taxon>Clostridia</taxon>
        <taxon>Peptostreptococcales</taxon>
        <taxon>Thermotaleaceae</taxon>
        <taxon>Geosporobacter</taxon>
    </lineage>
</organism>
<dbReference type="EMBL" id="CP017269">
    <property type="protein sequence ID" value="AOT68177.1"/>
    <property type="molecule type" value="Genomic_DNA"/>
</dbReference>
<protein>
    <recommendedName>
        <fullName evidence="4">NEAT domain-containing protein</fullName>
    </recommendedName>
</protein>
<feature type="chain" id="PRO_5009107374" description="NEAT domain-containing protein" evidence="1">
    <location>
        <begin position="24"/>
        <end position="202"/>
    </location>
</feature>
<evidence type="ECO:0000313" key="2">
    <source>
        <dbReference type="EMBL" id="AOT68177.1"/>
    </source>
</evidence>
<dbReference type="Proteomes" id="UP000095743">
    <property type="component" value="Chromosome"/>
</dbReference>
<evidence type="ECO:0000256" key="1">
    <source>
        <dbReference type="SAM" id="SignalP"/>
    </source>
</evidence>